<organism evidence="1 2">
    <name type="scientific">Tagetes erecta</name>
    <name type="common">African marigold</name>
    <dbReference type="NCBI Taxonomy" id="13708"/>
    <lineage>
        <taxon>Eukaryota</taxon>
        <taxon>Viridiplantae</taxon>
        <taxon>Streptophyta</taxon>
        <taxon>Embryophyta</taxon>
        <taxon>Tracheophyta</taxon>
        <taxon>Spermatophyta</taxon>
        <taxon>Magnoliopsida</taxon>
        <taxon>eudicotyledons</taxon>
        <taxon>Gunneridae</taxon>
        <taxon>Pentapetalae</taxon>
        <taxon>asterids</taxon>
        <taxon>campanulids</taxon>
        <taxon>Asterales</taxon>
        <taxon>Asteraceae</taxon>
        <taxon>Asteroideae</taxon>
        <taxon>Heliantheae alliance</taxon>
        <taxon>Tageteae</taxon>
        <taxon>Tagetes</taxon>
    </lineage>
</organism>
<proteinExistence type="predicted"/>
<dbReference type="AlphaFoldDB" id="A0AAD8JKB9"/>
<dbReference type="Proteomes" id="UP001229421">
    <property type="component" value="Unassembled WGS sequence"/>
</dbReference>
<gene>
    <name evidence="1" type="ORF">QVD17_41370</name>
</gene>
<accession>A0AAD8JKB9</accession>
<name>A0AAD8JKB9_TARER</name>
<evidence type="ECO:0000313" key="2">
    <source>
        <dbReference type="Proteomes" id="UP001229421"/>
    </source>
</evidence>
<evidence type="ECO:0000313" key="1">
    <source>
        <dbReference type="EMBL" id="KAK1406085.1"/>
    </source>
</evidence>
<sequence>MQRLARRQCYDRRFFIDKFQRITKTFSTTSSSVISDQLLINDADSFVLVEGSASSRTVVLNRPSVLNALNTPLKAYSFLEQPWHFGTNHVSAQSR</sequence>
<comment type="caution">
    <text evidence="1">The sequence shown here is derived from an EMBL/GenBank/DDBJ whole genome shotgun (WGS) entry which is preliminary data.</text>
</comment>
<keyword evidence="2" id="KW-1185">Reference proteome</keyword>
<reference evidence="1" key="1">
    <citation type="journal article" date="2023" name="bioRxiv">
        <title>Improved chromosome-level genome assembly for marigold (Tagetes erecta).</title>
        <authorList>
            <person name="Jiang F."/>
            <person name="Yuan L."/>
            <person name="Wang S."/>
            <person name="Wang H."/>
            <person name="Xu D."/>
            <person name="Wang A."/>
            <person name="Fan W."/>
        </authorList>
    </citation>
    <scope>NUCLEOTIDE SEQUENCE</scope>
    <source>
        <strain evidence="1">WSJ</strain>
        <tissue evidence="1">Leaf</tissue>
    </source>
</reference>
<protein>
    <submittedName>
        <fullName evidence="1">Uncharacterized protein</fullName>
    </submittedName>
</protein>
<dbReference type="EMBL" id="JAUHHV010000012">
    <property type="protein sequence ID" value="KAK1406085.1"/>
    <property type="molecule type" value="Genomic_DNA"/>
</dbReference>